<feature type="domain" description="PAS" evidence="8">
    <location>
        <begin position="139"/>
        <end position="213"/>
    </location>
</feature>
<evidence type="ECO:0000259" key="9">
    <source>
        <dbReference type="PROSITE" id="PS50113"/>
    </source>
</evidence>
<dbReference type="InterPro" id="IPR004358">
    <property type="entry name" value="Sig_transdc_His_kin-like_C"/>
</dbReference>
<dbReference type="SUPFAM" id="SSF55785">
    <property type="entry name" value="PYP-like sensor domain (PAS domain)"/>
    <property type="match status" value="2"/>
</dbReference>
<dbReference type="InterPro" id="IPR001610">
    <property type="entry name" value="PAC"/>
</dbReference>
<dbReference type="InterPro" id="IPR000700">
    <property type="entry name" value="PAS-assoc_C"/>
</dbReference>
<dbReference type="InterPro" id="IPR035965">
    <property type="entry name" value="PAS-like_dom_sf"/>
</dbReference>
<dbReference type="EMBL" id="QKNX01000003">
    <property type="protein sequence ID" value="TKR25676.1"/>
    <property type="molecule type" value="Genomic_DNA"/>
</dbReference>
<dbReference type="SUPFAM" id="SSF55874">
    <property type="entry name" value="ATPase domain of HSP90 chaperone/DNA topoisomerase II/histidine kinase"/>
    <property type="match status" value="1"/>
</dbReference>
<dbReference type="CDD" id="cd00075">
    <property type="entry name" value="HATPase"/>
    <property type="match status" value="1"/>
</dbReference>
<evidence type="ECO:0000259" key="8">
    <source>
        <dbReference type="PROSITE" id="PS50112"/>
    </source>
</evidence>
<dbReference type="NCBIfam" id="TIGR00229">
    <property type="entry name" value="sensory_box"/>
    <property type="match status" value="2"/>
</dbReference>
<dbReference type="Gene3D" id="1.10.287.130">
    <property type="match status" value="1"/>
</dbReference>
<dbReference type="InterPro" id="IPR036097">
    <property type="entry name" value="HisK_dim/P_sf"/>
</dbReference>
<evidence type="ECO:0000313" key="11">
    <source>
        <dbReference type="Proteomes" id="UP000308037"/>
    </source>
</evidence>
<keyword evidence="11" id="KW-1185">Reference proteome</keyword>
<dbReference type="GO" id="GO:0006355">
    <property type="term" value="P:regulation of DNA-templated transcription"/>
    <property type="evidence" value="ECO:0007669"/>
    <property type="project" value="InterPro"/>
</dbReference>
<gene>
    <name evidence="10" type="ORF">DM868_09705</name>
</gene>
<keyword evidence="6" id="KW-0902">Two-component regulatory system</keyword>
<keyword evidence="3" id="KW-0597">Phosphoprotein</keyword>
<dbReference type="InterPro" id="IPR013767">
    <property type="entry name" value="PAS_fold"/>
</dbReference>
<feature type="domain" description="PAC" evidence="9">
    <location>
        <begin position="84"/>
        <end position="138"/>
    </location>
</feature>
<feature type="domain" description="PAS" evidence="8">
    <location>
        <begin position="13"/>
        <end position="59"/>
    </location>
</feature>
<dbReference type="InterPro" id="IPR003594">
    <property type="entry name" value="HATPase_dom"/>
</dbReference>
<dbReference type="Gene3D" id="3.30.450.20">
    <property type="entry name" value="PAS domain"/>
    <property type="match status" value="2"/>
</dbReference>
<evidence type="ECO:0000256" key="3">
    <source>
        <dbReference type="ARBA" id="ARBA00022553"/>
    </source>
</evidence>
<feature type="domain" description="Histidine kinase" evidence="7">
    <location>
        <begin position="276"/>
        <end position="464"/>
    </location>
</feature>
<dbReference type="InterPro" id="IPR003661">
    <property type="entry name" value="HisK_dim/P_dom"/>
</dbReference>
<dbReference type="InterPro" id="IPR036890">
    <property type="entry name" value="HATPase_C_sf"/>
</dbReference>
<proteinExistence type="predicted"/>
<dbReference type="PROSITE" id="PS50112">
    <property type="entry name" value="PAS"/>
    <property type="match status" value="2"/>
</dbReference>
<dbReference type="Proteomes" id="UP000308037">
    <property type="component" value="Unassembled WGS sequence"/>
</dbReference>
<protein>
    <recommendedName>
        <fullName evidence="2">histidine kinase</fullName>
        <ecNumber evidence="2">2.7.13.3</ecNumber>
    </recommendedName>
</protein>
<dbReference type="Pfam" id="PF02518">
    <property type="entry name" value="HATPase_c"/>
    <property type="match status" value="1"/>
</dbReference>
<dbReference type="SMART" id="SM00091">
    <property type="entry name" value="PAS"/>
    <property type="match status" value="2"/>
</dbReference>
<dbReference type="InterPro" id="IPR000014">
    <property type="entry name" value="PAS"/>
</dbReference>
<comment type="caution">
    <text evidence="10">The sequence shown here is derived from an EMBL/GenBank/DDBJ whole genome shotgun (WGS) entry which is preliminary data.</text>
</comment>
<dbReference type="Gene3D" id="3.30.565.10">
    <property type="entry name" value="Histidine kinase-like ATPase, C-terminal domain"/>
    <property type="match status" value="1"/>
</dbReference>
<dbReference type="RefSeq" id="WP_137276683.1">
    <property type="nucleotide sequence ID" value="NZ_QKNX01000003.1"/>
</dbReference>
<evidence type="ECO:0000313" key="10">
    <source>
        <dbReference type="EMBL" id="TKR25676.1"/>
    </source>
</evidence>
<dbReference type="Pfam" id="PF08448">
    <property type="entry name" value="PAS_4"/>
    <property type="match status" value="1"/>
</dbReference>
<dbReference type="SMART" id="SM00387">
    <property type="entry name" value="HATPase_c"/>
    <property type="match status" value="1"/>
</dbReference>
<dbReference type="PANTHER" id="PTHR43711:SF1">
    <property type="entry name" value="HISTIDINE KINASE 1"/>
    <property type="match status" value="1"/>
</dbReference>
<dbReference type="SUPFAM" id="SSF47384">
    <property type="entry name" value="Homodimeric domain of signal transducing histidine kinase"/>
    <property type="match status" value="1"/>
</dbReference>
<evidence type="ECO:0000256" key="1">
    <source>
        <dbReference type="ARBA" id="ARBA00000085"/>
    </source>
</evidence>
<dbReference type="CDD" id="cd00130">
    <property type="entry name" value="PAS"/>
    <property type="match status" value="2"/>
</dbReference>
<evidence type="ECO:0000256" key="4">
    <source>
        <dbReference type="ARBA" id="ARBA00022679"/>
    </source>
</evidence>
<dbReference type="Pfam" id="PF00512">
    <property type="entry name" value="HisKA"/>
    <property type="match status" value="1"/>
</dbReference>
<comment type="catalytic activity">
    <reaction evidence="1">
        <text>ATP + protein L-histidine = ADP + protein N-phospho-L-histidine.</text>
        <dbReference type="EC" id="2.7.13.3"/>
    </reaction>
</comment>
<dbReference type="SMART" id="SM00086">
    <property type="entry name" value="PAC"/>
    <property type="match status" value="2"/>
</dbReference>
<evidence type="ECO:0000256" key="6">
    <source>
        <dbReference type="ARBA" id="ARBA00023012"/>
    </source>
</evidence>
<dbReference type="PROSITE" id="PS50113">
    <property type="entry name" value="PAC"/>
    <property type="match status" value="2"/>
</dbReference>
<dbReference type="InterPro" id="IPR050736">
    <property type="entry name" value="Sensor_HK_Regulatory"/>
</dbReference>
<dbReference type="OrthoDB" id="8127at2157"/>
<accession>A0A4U5JBT7</accession>
<evidence type="ECO:0000256" key="2">
    <source>
        <dbReference type="ARBA" id="ARBA00012438"/>
    </source>
</evidence>
<organism evidence="10 11">
    <name type="scientific">Natronomonas salsuginis</name>
    <dbReference type="NCBI Taxonomy" id="2217661"/>
    <lineage>
        <taxon>Archaea</taxon>
        <taxon>Methanobacteriati</taxon>
        <taxon>Methanobacteriota</taxon>
        <taxon>Stenosarchaea group</taxon>
        <taxon>Halobacteria</taxon>
        <taxon>Halobacteriales</taxon>
        <taxon>Natronomonadaceae</taxon>
        <taxon>Natronomonas</taxon>
    </lineage>
</organism>
<reference evidence="10 11" key="1">
    <citation type="submission" date="2019-04" db="EMBL/GenBank/DDBJ databases">
        <title>Natronomonas sp. F20-122 a newhaloarchaeon isolated from a saline saltern of Isla Bacuta, Huelva, Spain.</title>
        <authorList>
            <person name="Duran-Viseras A."/>
            <person name="Sanchez-Porro C."/>
            <person name="Ventosa A."/>
        </authorList>
    </citation>
    <scope>NUCLEOTIDE SEQUENCE [LARGE SCALE GENOMIC DNA]</scope>
    <source>
        <strain evidence="10 11">F20-122</strain>
    </source>
</reference>
<dbReference type="PANTHER" id="PTHR43711">
    <property type="entry name" value="TWO-COMPONENT HISTIDINE KINASE"/>
    <property type="match status" value="1"/>
</dbReference>
<dbReference type="PROSITE" id="PS50109">
    <property type="entry name" value="HIS_KIN"/>
    <property type="match status" value="1"/>
</dbReference>
<dbReference type="CDD" id="cd00082">
    <property type="entry name" value="HisKA"/>
    <property type="match status" value="1"/>
</dbReference>
<dbReference type="AlphaFoldDB" id="A0A4U5JBT7"/>
<keyword evidence="5" id="KW-0418">Kinase</keyword>
<sequence length="471" mass="51668">MGFEEASSGTDADLGTFREVVESAGHSIYWTDINGTIEYVNPAFEAQTGYTAEEAVGNNANILQSGAHDDRFYQELWDTILMGDVWEGEIINERKHGDQYVANQTISPVTDESGEITRFVAVNEDITELKTYRERLGRERDRFASLLDAVPVPLVLTSFDGETPIVARTNEAFDAKFGFAEQTLAGSSLDEYIVDDADSETARDVNDRILRGDSVHREVIRRTAAGETRTFLLEATPLAGEECDEALGAYIDITEQKRAEDRLRRKNEQLAEFADVISHDLRNPLSVASGHLELAAEDCESPHFETVSHAHERMDELINDVLALAKQGRAIDELEAVDLATCVSQCWETTATADAEIRIEATGSVMADENRLRQLFSNLIRNSIEHAGSEVTIAVGVLPGGFYVADDGPGIPEDERESVFKSGYTTADDGTGFGLSIVREITVAHGWDVDVCESVDGGARFEITGVDVVTD</sequence>
<dbReference type="EC" id="2.7.13.3" evidence="2"/>
<evidence type="ECO:0000259" key="7">
    <source>
        <dbReference type="PROSITE" id="PS50109"/>
    </source>
</evidence>
<dbReference type="Pfam" id="PF00989">
    <property type="entry name" value="PAS"/>
    <property type="match status" value="1"/>
</dbReference>
<dbReference type="InterPro" id="IPR005467">
    <property type="entry name" value="His_kinase_dom"/>
</dbReference>
<name>A0A4U5JBT7_9EURY</name>
<dbReference type="PRINTS" id="PR00344">
    <property type="entry name" value="BCTRLSENSOR"/>
</dbReference>
<dbReference type="GO" id="GO:0000155">
    <property type="term" value="F:phosphorelay sensor kinase activity"/>
    <property type="evidence" value="ECO:0007669"/>
    <property type="project" value="InterPro"/>
</dbReference>
<keyword evidence="4" id="KW-0808">Transferase</keyword>
<feature type="domain" description="PAC" evidence="9">
    <location>
        <begin position="213"/>
        <end position="265"/>
    </location>
</feature>
<evidence type="ECO:0000256" key="5">
    <source>
        <dbReference type="ARBA" id="ARBA00022777"/>
    </source>
</evidence>
<dbReference type="InterPro" id="IPR013656">
    <property type="entry name" value="PAS_4"/>
</dbReference>
<dbReference type="SMART" id="SM00388">
    <property type="entry name" value="HisKA"/>
    <property type="match status" value="1"/>
</dbReference>